<dbReference type="PANTHER" id="PTHR12358">
    <property type="entry name" value="SPHINGOSINE KINASE"/>
    <property type="match status" value="1"/>
</dbReference>
<organism evidence="10 11">
    <name type="scientific">Pseudoflavonifractor capillosus</name>
    <dbReference type="NCBI Taxonomy" id="106588"/>
    <lineage>
        <taxon>Bacteria</taxon>
        <taxon>Bacillati</taxon>
        <taxon>Bacillota</taxon>
        <taxon>Clostridia</taxon>
        <taxon>Eubacteriales</taxon>
        <taxon>Oscillospiraceae</taxon>
        <taxon>Pseudoflavonifractor</taxon>
    </lineage>
</organism>
<comment type="cofactor">
    <cofactor evidence="1">
        <name>Mg(2+)</name>
        <dbReference type="ChEBI" id="CHEBI:18420"/>
    </cofactor>
</comment>
<keyword evidence="8" id="KW-1208">Phospholipid metabolism</keyword>
<dbReference type="GO" id="GO:0046872">
    <property type="term" value="F:metal ion binding"/>
    <property type="evidence" value="ECO:0007669"/>
    <property type="project" value="UniProtKB-KW"/>
</dbReference>
<dbReference type="Gene3D" id="3.40.50.10330">
    <property type="entry name" value="Probable inorganic polyphosphate/atp-NAD kinase, domain 1"/>
    <property type="match status" value="1"/>
</dbReference>
<name>A0A921ML50_9FIRM</name>
<reference evidence="10" key="1">
    <citation type="journal article" date="2021" name="PeerJ">
        <title>Extensive microbial diversity within the chicken gut microbiome revealed by metagenomics and culture.</title>
        <authorList>
            <person name="Gilroy R."/>
            <person name="Ravi A."/>
            <person name="Getino M."/>
            <person name="Pursley I."/>
            <person name="Horton D.L."/>
            <person name="Alikhan N.F."/>
            <person name="Baker D."/>
            <person name="Gharbi K."/>
            <person name="Hall N."/>
            <person name="Watson M."/>
            <person name="Adriaenssens E.M."/>
            <person name="Foster-Nyarko E."/>
            <person name="Jarju S."/>
            <person name="Secka A."/>
            <person name="Antonio M."/>
            <person name="Oren A."/>
            <person name="Chaudhuri R.R."/>
            <person name="La Ragione R."/>
            <person name="Hildebrand F."/>
            <person name="Pallen M.J."/>
        </authorList>
    </citation>
    <scope>NUCLEOTIDE SEQUENCE</scope>
    <source>
        <strain evidence="10">CHK179-5677</strain>
    </source>
</reference>
<dbReference type="SMART" id="SM00046">
    <property type="entry name" value="DAGKc"/>
    <property type="match status" value="1"/>
</dbReference>
<evidence type="ECO:0000256" key="5">
    <source>
        <dbReference type="ARBA" id="ARBA00022842"/>
    </source>
</evidence>
<dbReference type="GO" id="GO:0005524">
    <property type="term" value="F:ATP binding"/>
    <property type="evidence" value="ECO:0007669"/>
    <property type="project" value="InterPro"/>
</dbReference>
<reference evidence="10" key="2">
    <citation type="submission" date="2021-09" db="EMBL/GenBank/DDBJ databases">
        <authorList>
            <person name="Gilroy R."/>
        </authorList>
    </citation>
    <scope>NUCLEOTIDE SEQUENCE</scope>
    <source>
        <strain evidence="10">CHK179-5677</strain>
    </source>
</reference>
<evidence type="ECO:0000256" key="7">
    <source>
        <dbReference type="ARBA" id="ARBA00023209"/>
    </source>
</evidence>
<feature type="domain" description="DAGKc" evidence="9">
    <location>
        <begin position="1"/>
        <end position="130"/>
    </location>
</feature>
<evidence type="ECO:0000313" key="10">
    <source>
        <dbReference type="EMBL" id="HJG85991.1"/>
    </source>
</evidence>
<evidence type="ECO:0000256" key="2">
    <source>
        <dbReference type="ARBA" id="ARBA00005983"/>
    </source>
</evidence>
<dbReference type="GO" id="GO:0008654">
    <property type="term" value="P:phospholipid biosynthetic process"/>
    <property type="evidence" value="ECO:0007669"/>
    <property type="project" value="UniProtKB-KW"/>
</dbReference>
<dbReference type="Proteomes" id="UP000760668">
    <property type="component" value="Unassembled WGS sequence"/>
</dbReference>
<comment type="caution">
    <text evidence="10">The sequence shown here is derived from an EMBL/GenBank/DDBJ whole genome shotgun (WGS) entry which is preliminary data.</text>
</comment>
<evidence type="ECO:0000313" key="11">
    <source>
        <dbReference type="Proteomes" id="UP000760668"/>
    </source>
</evidence>
<keyword evidence="7" id="KW-0594">Phospholipid biosynthesis</keyword>
<dbReference type="NCBIfam" id="TIGR00147">
    <property type="entry name" value="YegS/Rv2252/BmrU family lipid kinase"/>
    <property type="match status" value="1"/>
</dbReference>
<keyword evidence="3" id="KW-0444">Lipid biosynthesis</keyword>
<evidence type="ECO:0000256" key="4">
    <source>
        <dbReference type="ARBA" id="ARBA00022723"/>
    </source>
</evidence>
<dbReference type="InterPro" id="IPR050187">
    <property type="entry name" value="Lipid_Phosphate_FormReg"/>
</dbReference>
<dbReference type="InterPro" id="IPR017438">
    <property type="entry name" value="ATP-NAD_kinase_N"/>
</dbReference>
<sequence>MKKLLFIYNPHAGKGQIRAKLADVLDIFTKAGWLVTVRPTQGKSDATYAAAQLGGAFDRVVCCGGDGTLHEVVTGLMALERRPEVGYIPAGTTNDFSRNLKLPKGYDALAATAAEGSPRPVDIGRFNDRYFVYVAAFGAFTDVAYDTPQQVKNMFGHLAYVLEGIARLGNLKGYQARVEYDGGVLEDEFIFGMVSNTVSVGGMLGLPADSVALDDGLLEAIMVRTPRTPLELQGVIAALMKQTTDEAAGVLGFHTSRLKITCADETPWTLDGEYGGSPQAAEITACRHAVNIVYGA</sequence>
<accession>A0A921ML50</accession>
<keyword evidence="5" id="KW-0460">Magnesium</keyword>
<gene>
    <name evidence="10" type="ORF">K8V01_03010</name>
</gene>
<dbReference type="PANTHER" id="PTHR12358:SF106">
    <property type="entry name" value="LIPID KINASE YEGS"/>
    <property type="match status" value="1"/>
</dbReference>
<keyword evidence="6" id="KW-0443">Lipid metabolism</keyword>
<evidence type="ECO:0000256" key="1">
    <source>
        <dbReference type="ARBA" id="ARBA00001946"/>
    </source>
</evidence>
<evidence type="ECO:0000256" key="6">
    <source>
        <dbReference type="ARBA" id="ARBA00023098"/>
    </source>
</evidence>
<evidence type="ECO:0000259" key="9">
    <source>
        <dbReference type="PROSITE" id="PS50146"/>
    </source>
</evidence>
<dbReference type="Gene3D" id="2.60.200.40">
    <property type="match status" value="1"/>
</dbReference>
<protein>
    <submittedName>
        <fullName evidence="10">YegS/Rv2252/BmrU family lipid kinase</fullName>
    </submittedName>
</protein>
<dbReference type="RefSeq" id="WP_295368752.1">
    <property type="nucleotide sequence ID" value="NZ_DYUC01000023.1"/>
</dbReference>
<proteinExistence type="inferred from homology"/>
<dbReference type="InterPro" id="IPR016064">
    <property type="entry name" value="NAD/diacylglycerol_kinase_sf"/>
</dbReference>
<dbReference type="GO" id="GO:0004143">
    <property type="term" value="F:ATP-dependent diacylglycerol kinase activity"/>
    <property type="evidence" value="ECO:0007669"/>
    <property type="project" value="TreeGrafter"/>
</dbReference>
<dbReference type="PROSITE" id="PS50146">
    <property type="entry name" value="DAGK"/>
    <property type="match status" value="1"/>
</dbReference>
<dbReference type="InterPro" id="IPR001206">
    <property type="entry name" value="Diacylglycerol_kinase_cat_dom"/>
</dbReference>
<dbReference type="EMBL" id="DYUC01000023">
    <property type="protein sequence ID" value="HJG85991.1"/>
    <property type="molecule type" value="Genomic_DNA"/>
</dbReference>
<dbReference type="Pfam" id="PF00781">
    <property type="entry name" value="DAGK_cat"/>
    <property type="match status" value="1"/>
</dbReference>
<dbReference type="GO" id="GO:0005886">
    <property type="term" value="C:plasma membrane"/>
    <property type="evidence" value="ECO:0007669"/>
    <property type="project" value="TreeGrafter"/>
</dbReference>
<keyword evidence="10" id="KW-0418">Kinase</keyword>
<keyword evidence="10" id="KW-0808">Transferase</keyword>
<evidence type="ECO:0000256" key="8">
    <source>
        <dbReference type="ARBA" id="ARBA00023264"/>
    </source>
</evidence>
<keyword evidence="4" id="KW-0479">Metal-binding</keyword>
<dbReference type="AlphaFoldDB" id="A0A921ML50"/>
<dbReference type="InterPro" id="IPR005218">
    <property type="entry name" value="Diacylglycerol/lipid_kinase"/>
</dbReference>
<evidence type="ECO:0000256" key="3">
    <source>
        <dbReference type="ARBA" id="ARBA00022516"/>
    </source>
</evidence>
<dbReference type="SUPFAM" id="SSF111331">
    <property type="entry name" value="NAD kinase/diacylglycerol kinase-like"/>
    <property type="match status" value="1"/>
</dbReference>
<comment type="similarity">
    <text evidence="2">Belongs to the diacylglycerol/lipid kinase family.</text>
</comment>